<reference evidence="1 2" key="1">
    <citation type="submission" date="2016-08" db="EMBL/GenBank/DDBJ databases">
        <authorList>
            <person name="Seilhamer J.J."/>
        </authorList>
    </citation>
    <scope>NUCLEOTIDE SEQUENCE [LARGE SCALE GENOMIC DNA]</scope>
    <source>
        <strain evidence="1 2">KH-18-2</strain>
    </source>
</reference>
<dbReference type="RefSeq" id="WP_103469872.1">
    <property type="nucleotide sequence ID" value="NZ_MING01000083.1"/>
</dbReference>
<accession>A0A2S3WP93</accession>
<dbReference type="EMBL" id="MING01000083">
    <property type="protein sequence ID" value="POG03181.1"/>
    <property type="molecule type" value="Genomic_DNA"/>
</dbReference>
<name>A0A2S3WP93_PSEPU</name>
<dbReference type="Proteomes" id="UP000237378">
    <property type="component" value="Unassembled WGS sequence"/>
</dbReference>
<proteinExistence type="predicted"/>
<protein>
    <submittedName>
        <fullName evidence="1">Uncharacterized protein</fullName>
    </submittedName>
</protein>
<evidence type="ECO:0000313" key="1">
    <source>
        <dbReference type="EMBL" id="POG03181.1"/>
    </source>
</evidence>
<reference evidence="1 2" key="2">
    <citation type="submission" date="2018-03" db="EMBL/GenBank/DDBJ databases">
        <title>Draft genome of Pseudomonas putida strain KH-18-2.</title>
        <authorList>
            <person name="Yoshizawa S."/>
            <person name="Khan N.H."/>
            <person name="Nishimura M."/>
            <person name="Chiura H.X."/>
            <person name="Ogura Y."/>
            <person name="Hayashi T."/>
            <person name="Kogure K."/>
        </authorList>
    </citation>
    <scope>NUCLEOTIDE SEQUENCE [LARGE SCALE GENOMIC DNA]</scope>
    <source>
        <strain evidence="1 2">KH-18-2</strain>
    </source>
</reference>
<gene>
    <name evidence="1" type="ORF">BGP82_18005</name>
</gene>
<evidence type="ECO:0000313" key="2">
    <source>
        <dbReference type="Proteomes" id="UP000237378"/>
    </source>
</evidence>
<organism evidence="1 2">
    <name type="scientific">Pseudomonas putida</name>
    <name type="common">Arthrobacter siderocapsulatus</name>
    <dbReference type="NCBI Taxonomy" id="303"/>
    <lineage>
        <taxon>Bacteria</taxon>
        <taxon>Pseudomonadati</taxon>
        <taxon>Pseudomonadota</taxon>
        <taxon>Gammaproteobacteria</taxon>
        <taxon>Pseudomonadales</taxon>
        <taxon>Pseudomonadaceae</taxon>
        <taxon>Pseudomonas</taxon>
    </lineage>
</organism>
<dbReference type="AlphaFoldDB" id="A0A2S3WP93"/>
<sequence length="68" mass="7414">MDDRISVTADTLELLHLNQTALRAGLEELSLWIKQRGSTNVHDNVLGILQTLDTNAQAIASGIDSLRS</sequence>
<comment type="caution">
    <text evidence="1">The sequence shown here is derived from an EMBL/GenBank/DDBJ whole genome shotgun (WGS) entry which is preliminary data.</text>
</comment>